<organism evidence="2 3">
    <name type="scientific">Helicocarpus griseus UAMH5409</name>
    <dbReference type="NCBI Taxonomy" id="1447875"/>
    <lineage>
        <taxon>Eukaryota</taxon>
        <taxon>Fungi</taxon>
        <taxon>Dikarya</taxon>
        <taxon>Ascomycota</taxon>
        <taxon>Pezizomycotina</taxon>
        <taxon>Eurotiomycetes</taxon>
        <taxon>Eurotiomycetidae</taxon>
        <taxon>Onygenales</taxon>
        <taxon>Ajellomycetaceae</taxon>
        <taxon>Helicocarpus</taxon>
    </lineage>
</organism>
<dbReference type="InterPro" id="IPR036047">
    <property type="entry name" value="F-box-like_dom_sf"/>
</dbReference>
<evidence type="ECO:0000313" key="2">
    <source>
        <dbReference type="EMBL" id="PGH19077.1"/>
    </source>
</evidence>
<evidence type="ECO:0000259" key="1">
    <source>
        <dbReference type="PROSITE" id="PS50181"/>
    </source>
</evidence>
<keyword evidence="3" id="KW-1185">Reference proteome</keyword>
<dbReference type="Pfam" id="PF12937">
    <property type="entry name" value="F-box-like"/>
    <property type="match status" value="1"/>
</dbReference>
<sequence>MSQSITIRDLPAEILHIIAQNLDAFGLIRLRRTCRDFRESIPSPTHRELIDAERTEFGFQNDLYACRDCLKLRPRAKFGDNMVKKKKAKFGYDAVNRWCVDCGINPRPGTNRYTAGNHIRILGETLVICMRCRKLRAAVLEEGTWLHDCQTCRYARATEERDAYERARREMIQLRVEQAERRARRRELWGSVPDSDTLLPPSPTSSELFLEMLQAEFSHDWADQL</sequence>
<name>A0A2B7YEN6_9EURO</name>
<feature type="domain" description="F-box" evidence="1">
    <location>
        <begin position="4"/>
        <end position="49"/>
    </location>
</feature>
<accession>A0A2B7YEN6</accession>
<dbReference type="AlphaFoldDB" id="A0A2B7YEN6"/>
<reference evidence="2 3" key="1">
    <citation type="submission" date="2017-10" db="EMBL/GenBank/DDBJ databases">
        <title>Comparative genomics in systemic dimorphic fungi from Ajellomycetaceae.</title>
        <authorList>
            <person name="Munoz J.F."/>
            <person name="Mcewen J.G."/>
            <person name="Clay O.K."/>
            <person name="Cuomo C.A."/>
        </authorList>
    </citation>
    <scope>NUCLEOTIDE SEQUENCE [LARGE SCALE GENOMIC DNA]</scope>
    <source>
        <strain evidence="2 3">UAMH5409</strain>
    </source>
</reference>
<evidence type="ECO:0000313" key="3">
    <source>
        <dbReference type="Proteomes" id="UP000223968"/>
    </source>
</evidence>
<protein>
    <recommendedName>
        <fullName evidence="1">F-box domain-containing protein</fullName>
    </recommendedName>
</protein>
<proteinExistence type="predicted"/>
<dbReference type="PROSITE" id="PS50181">
    <property type="entry name" value="FBOX"/>
    <property type="match status" value="1"/>
</dbReference>
<dbReference type="OrthoDB" id="5281164at2759"/>
<dbReference type="InterPro" id="IPR001810">
    <property type="entry name" value="F-box_dom"/>
</dbReference>
<dbReference type="EMBL" id="PDNB01000001">
    <property type="protein sequence ID" value="PGH19077.1"/>
    <property type="molecule type" value="Genomic_DNA"/>
</dbReference>
<gene>
    <name evidence="2" type="ORF">AJ79_00111</name>
</gene>
<dbReference type="SUPFAM" id="SSF81383">
    <property type="entry name" value="F-box domain"/>
    <property type="match status" value="1"/>
</dbReference>
<comment type="caution">
    <text evidence="2">The sequence shown here is derived from an EMBL/GenBank/DDBJ whole genome shotgun (WGS) entry which is preliminary data.</text>
</comment>
<dbReference type="Proteomes" id="UP000223968">
    <property type="component" value="Unassembled WGS sequence"/>
</dbReference>